<sequence>MLLYNHSFSVGYAIIVIFSVLHFILVRVLYWYVPEPYMDEIFHVNQTRRYCEGDYRYIIDSVISSSCLSQHLGPSDRPQFGVLFECGCDGFYEKYTVELIQETSSVIAQGSYIDYALQSQMLYWKVTHVYATEWIFWNEKITTPPALYVLTMLGGLCERERYINSLLWPVGVIGAIRFRRFFSDKLLVASSILVMHLSVLYQTSLLFYTDLFSLTLLLWAFSFENMCASSIAFLLAILTRQTNIVWAASFGVYHLLKRLDTRSAKTISTSLLRSIVGLLPLLSVGVGFVAFFILNDFNIVLGDHSAHRPVAHFMQLYYLITFMCFFAAPYIFFSNHLLQAIRDVFLNKPSRYLFYCICIALSVHTFTYEHDYLLADNRHFTFYIWRRWFRRHALCRYLLIPIYLICAKTIVHSIAHISRLLTLLFVVCVVLVLVPAHLLEPRYFIVPFVLWRLSVRETRLWVVLIEILYQLIINALVLYLFISKPFKWPSEPDNQQHFMW</sequence>
<feature type="transmembrane region" description="Helical" evidence="14">
    <location>
        <begin position="419"/>
        <end position="439"/>
    </location>
</feature>
<dbReference type="GO" id="GO:0006488">
    <property type="term" value="P:dolichol-linked oligosaccharide biosynthetic process"/>
    <property type="evidence" value="ECO:0007669"/>
    <property type="project" value="UniProtKB-UniRule"/>
</dbReference>
<comment type="pathway">
    <text evidence="2">Protein modification; protein glycosylation.</text>
</comment>
<evidence type="ECO:0000256" key="6">
    <source>
        <dbReference type="ARBA" id="ARBA00022676"/>
    </source>
</evidence>
<feature type="transmembrane region" description="Helical" evidence="14">
    <location>
        <begin position="228"/>
        <end position="253"/>
    </location>
</feature>
<evidence type="ECO:0000256" key="1">
    <source>
        <dbReference type="ARBA" id="ARBA00004477"/>
    </source>
</evidence>
<proteinExistence type="inferred from homology"/>
<evidence type="ECO:0000256" key="9">
    <source>
        <dbReference type="ARBA" id="ARBA00022824"/>
    </source>
</evidence>
<feature type="transmembrane region" description="Helical" evidence="14">
    <location>
        <begin position="12"/>
        <end position="33"/>
    </location>
</feature>
<keyword evidence="6 14" id="KW-0328">Glycosyltransferase</keyword>
<feature type="transmembrane region" description="Helical" evidence="14">
    <location>
        <begin position="274"/>
        <end position="294"/>
    </location>
</feature>
<feature type="transmembrane region" description="Helical" evidence="14">
    <location>
        <begin position="459"/>
        <end position="482"/>
    </location>
</feature>
<dbReference type="EC" id="2.4.1.256" evidence="4 14"/>
<dbReference type="GO" id="GO:0005789">
    <property type="term" value="C:endoplasmic reticulum membrane"/>
    <property type="evidence" value="ECO:0007669"/>
    <property type="project" value="UniProtKB-SubCell"/>
</dbReference>
<evidence type="ECO:0000256" key="2">
    <source>
        <dbReference type="ARBA" id="ARBA00004922"/>
    </source>
</evidence>
<gene>
    <name evidence="15" type="ORF">ASIM_LOCUS10205</name>
</gene>
<protein>
    <recommendedName>
        <fullName evidence="5 14">Dol-P-Glc:Glc(2)Man(9)GlcNAc(2)-PP-Dol alpha-1,2-glucosyltransferase</fullName>
        <ecNumber evidence="4 14">2.4.1.256</ecNumber>
    </recommendedName>
</protein>
<feature type="transmembrane region" description="Helical" evidence="14">
    <location>
        <begin position="186"/>
        <end position="208"/>
    </location>
</feature>
<evidence type="ECO:0000256" key="3">
    <source>
        <dbReference type="ARBA" id="ARBA00010600"/>
    </source>
</evidence>
<comment type="subcellular location">
    <subcellularLocation>
        <location evidence="1">Endoplasmic reticulum membrane</location>
        <topology evidence="1">Multi-pass membrane protein</topology>
    </subcellularLocation>
</comment>
<dbReference type="PIRSF" id="PIRSF028810">
    <property type="entry name" value="Alpha1_2_glucosyltferase_Alg10"/>
    <property type="match status" value="1"/>
</dbReference>
<comment type="similarity">
    <text evidence="3 14">Belongs to the ALG10 glucosyltransferase family.</text>
</comment>
<dbReference type="PANTHER" id="PTHR12989:SF10">
    <property type="entry name" value="DOL-P-GLC:GLC(2)MAN(9)GLCNAC(2)-PP-DOL ALPHA-1,2-GLUCOSYLTRANSFERASE-RELATED"/>
    <property type="match status" value="1"/>
</dbReference>
<feature type="transmembrane region" description="Helical" evidence="14">
    <location>
        <begin position="388"/>
        <end position="407"/>
    </location>
</feature>
<comment type="function">
    <text evidence="12">Dol-P-Glc:Glc(2)Man(9)GlcNAc(2)-PP-Dol alpha-1,2-glucosyltransferase that operates in the biosynthetic pathway of dolichol-linked oligosaccharides, the glycan precursors employed in protein asparagine (N)-glycosylation. The assembly of dolichol-linked oligosaccharides begins on the cytosolic side of the endoplasmic reticulum membrane and finishes in its lumen. The sequential addition of sugars to dolichol pyrophosphate produces dolichol-linked oligosaccharides containing fourteen sugars, including two GlcNAcs, nine mannoses and three glucoses. Once assembled, the oligosaccharide is transferred from the lipid to nascent proteins by oligosaccharyltransferases. In the lumen of the endoplasmic reticulum, adds the third and last glucose residue from dolichyl phosphate glucose (Dol-P-Glc) onto the lipid-linked oligosaccharide intermediate Glc(2)Man(9)GlcNAc(2)-PP-Dol to produce Glc(3)Man(9)GlcNAc(2)-PP-Dol.</text>
</comment>
<evidence type="ECO:0000313" key="16">
    <source>
        <dbReference type="Proteomes" id="UP000267096"/>
    </source>
</evidence>
<keyword evidence="7" id="KW-0808">Transferase</keyword>
<dbReference type="GO" id="GO:0106073">
    <property type="term" value="F:dolichyl pyrophosphate Glc2Man9GlcNAc2 alpha-1,2-glucosyltransferase activity"/>
    <property type="evidence" value="ECO:0007669"/>
    <property type="project" value="UniProtKB-UniRule"/>
</dbReference>
<organism evidence="15 16">
    <name type="scientific">Anisakis simplex</name>
    <name type="common">Herring worm</name>
    <dbReference type="NCBI Taxonomy" id="6269"/>
    <lineage>
        <taxon>Eukaryota</taxon>
        <taxon>Metazoa</taxon>
        <taxon>Ecdysozoa</taxon>
        <taxon>Nematoda</taxon>
        <taxon>Chromadorea</taxon>
        <taxon>Rhabditida</taxon>
        <taxon>Spirurina</taxon>
        <taxon>Ascaridomorpha</taxon>
        <taxon>Ascaridoidea</taxon>
        <taxon>Anisakidae</taxon>
        <taxon>Anisakis</taxon>
        <taxon>Anisakis simplex complex</taxon>
    </lineage>
</organism>
<evidence type="ECO:0000256" key="4">
    <source>
        <dbReference type="ARBA" id="ARBA00011967"/>
    </source>
</evidence>
<evidence type="ECO:0000256" key="7">
    <source>
        <dbReference type="ARBA" id="ARBA00022679"/>
    </source>
</evidence>
<dbReference type="AlphaFoldDB" id="A0A3P6QAL4"/>
<dbReference type="OrthoDB" id="4769at2759"/>
<feature type="transmembrane region" description="Helical" evidence="14">
    <location>
        <begin position="314"/>
        <end position="332"/>
    </location>
</feature>
<name>A0A3P6QAL4_ANISI</name>
<comment type="catalytic activity">
    <reaction evidence="13">
        <text>an alpha-D-Glc-(1-&gt;3)-alpha-D-Glc-(1-&gt;3)-alpha-D-Man-(1-&gt;2)-alpha-D-Man-(1-&gt;2)-alpha-D-Man-(1-&gt;3)-[alpha-D-Man-(1-&gt;2)-alpha-D-Man-(1-&gt;3)-[alpha-D-Man-(1-&gt;2)-alpha-D-Man-(1-&gt;6)]-alpha-D-Man-(1-&gt;6)]-beta-D-Man-(1-&gt;4)-beta-D-GlcNAc-(1-&gt;4)-alpha-D-GlcNAc-diphospho-di-trans,poly-cis-dolichol + a di-trans,poly-cis-dolichyl beta-D-glucosyl phosphate = a alpha-D-Glc-(1-&gt;2)-alpha-D-Glc-(1-&gt;3)-alpha-D-Glc-(1-&gt;3)-alpha-D-Man-(1-&gt;2)-alpha-D-Man-(1-&gt;2)-alpha-D-Man-(1-&gt;3)-[alpha-D-Man-(1-&gt;2)-alpha-D-Man-(1-&gt;3)-[alpha-D-Man-(1-&gt;2)-alpha-D-Man-(1-&gt;6)]-alpha-D-Man-(1-&gt;6)]-beta-D-Man-(1-&gt;4)-beta-D-GlcNAc-(1-&gt;4)-alpha-D-GlcNAc-diphospho-di-trans,poly-cis-dolichol + a di-trans,poly-cis-dolichyl phosphate + H(+)</text>
        <dbReference type="Rhea" id="RHEA:29543"/>
        <dbReference type="Rhea" id="RHEA-COMP:19498"/>
        <dbReference type="Rhea" id="RHEA-COMP:19502"/>
        <dbReference type="Rhea" id="RHEA-COMP:19512"/>
        <dbReference type="Rhea" id="RHEA-COMP:19522"/>
        <dbReference type="ChEBI" id="CHEBI:15378"/>
        <dbReference type="ChEBI" id="CHEBI:57525"/>
        <dbReference type="ChEBI" id="CHEBI:57683"/>
        <dbReference type="ChEBI" id="CHEBI:132522"/>
        <dbReference type="ChEBI" id="CHEBI:132523"/>
        <dbReference type="EC" id="2.4.1.256"/>
    </reaction>
    <physiologicalReaction direction="left-to-right" evidence="13">
        <dbReference type="Rhea" id="RHEA:29544"/>
    </physiologicalReaction>
</comment>
<evidence type="ECO:0000313" key="15">
    <source>
        <dbReference type="EMBL" id="VDK42527.1"/>
    </source>
</evidence>
<accession>A0A3P6QAL4</accession>
<evidence type="ECO:0000256" key="11">
    <source>
        <dbReference type="ARBA" id="ARBA00023136"/>
    </source>
</evidence>
<evidence type="ECO:0000256" key="13">
    <source>
        <dbReference type="ARBA" id="ARBA00048064"/>
    </source>
</evidence>
<dbReference type="Proteomes" id="UP000267096">
    <property type="component" value="Unassembled WGS sequence"/>
</dbReference>
<dbReference type="InterPro" id="IPR016900">
    <property type="entry name" value="Alg10"/>
</dbReference>
<keyword evidence="8 14" id="KW-0812">Transmembrane</keyword>
<dbReference type="EMBL" id="UYRR01030988">
    <property type="protein sequence ID" value="VDK42527.1"/>
    <property type="molecule type" value="Genomic_DNA"/>
</dbReference>
<evidence type="ECO:0000256" key="12">
    <source>
        <dbReference type="ARBA" id="ARBA00044727"/>
    </source>
</evidence>
<dbReference type="Pfam" id="PF04922">
    <property type="entry name" value="DIE2_ALG10"/>
    <property type="match status" value="2"/>
</dbReference>
<evidence type="ECO:0000256" key="10">
    <source>
        <dbReference type="ARBA" id="ARBA00022989"/>
    </source>
</evidence>
<keyword evidence="11 14" id="KW-0472">Membrane</keyword>
<evidence type="ECO:0000256" key="8">
    <source>
        <dbReference type="ARBA" id="ARBA00022692"/>
    </source>
</evidence>
<keyword evidence="10 14" id="KW-1133">Transmembrane helix</keyword>
<reference evidence="15 16" key="1">
    <citation type="submission" date="2018-11" db="EMBL/GenBank/DDBJ databases">
        <authorList>
            <consortium name="Pathogen Informatics"/>
        </authorList>
    </citation>
    <scope>NUCLEOTIDE SEQUENCE [LARGE SCALE GENOMIC DNA]</scope>
</reference>
<dbReference type="PANTHER" id="PTHR12989">
    <property type="entry name" value="ALPHA-1,2-GLUCOSYLTRANSFERASE ALG10"/>
    <property type="match status" value="1"/>
</dbReference>
<comment type="caution">
    <text evidence="14">Lacks conserved residue(s) required for the propagation of feature annotation.</text>
</comment>
<keyword evidence="16" id="KW-1185">Reference proteome</keyword>
<keyword evidence="9" id="KW-0256">Endoplasmic reticulum</keyword>
<evidence type="ECO:0000256" key="14">
    <source>
        <dbReference type="PIRNR" id="PIRNR028810"/>
    </source>
</evidence>
<evidence type="ECO:0000256" key="5">
    <source>
        <dbReference type="ARBA" id="ARBA00018512"/>
    </source>
</evidence>